<dbReference type="Proteomes" id="UP001190700">
    <property type="component" value="Unassembled WGS sequence"/>
</dbReference>
<evidence type="ECO:0000256" key="1">
    <source>
        <dbReference type="SAM" id="MobiDB-lite"/>
    </source>
</evidence>
<evidence type="ECO:0000313" key="3">
    <source>
        <dbReference type="Proteomes" id="UP001190700"/>
    </source>
</evidence>
<organism evidence="2 3">
    <name type="scientific">Cymbomonas tetramitiformis</name>
    <dbReference type="NCBI Taxonomy" id="36881"/>
    <lineage>
        <taxon>Eukaryota</taxon>
        <taxon>Viridiplantae</taxon>
        <taxon>Chlorophyta</taxon>
        <taxon>Pyramimonadophyceae</taxon>
        <taxon>Pyramimonadales</taxon>
        <taxon>Pyramimonadaceae</taxon>
        <taxon>Cymbomonas</taxon>
    </lineage>
</organism>
<evidence type="ECO:0000313" key="2">
    <source>
        <dbReference type="EMBL" id="KAK3241211.1"/>
    </source>
</evidence>
<dbReference type="AlphaFoldDB" id="A0AAE0BR13"/>
<feature type="region of interest" description="Disordered" evidence="1">
    <location>
        <begin position="1"/>
        <end position="22"/>
    </location>
</feature>
<reference evidence="2 3" key="1">
    <citation type="journal article" date="2015" name="Genome Biol. Evol.">
        <title>Comparative Genomics of a Bacterivorous Green Alga Reveals Evolutionary Causalities and Consequences of Phago-Mixotrophic Mode of Nutrition.</title>
        <authorList>
            <person name="Burns J.A."/>
            <person name="Paasch A."/>
            <person name="Narechania A."/>
            <person name="Kim E."/>
        </authorList>
    </citation>
    <scope>NUCLEOTIDE SEQUENCE [LARGE SCALE GENOMIC DNA]</scope>
    <source>
        <strain evidence="2 3">PLY_AMNH</strain>
    </source>
</reference>
<dbReference type="EMBL" id="LGRX02033444">
    <property type="protein sequence ID" value="KAK3241211.1"/>
    <property type="molecule type" value="Genomic_DNA"/>
</dbReference>
<accession>A0AAE0BR13</accession>
<dbReference type="Pfam" id="PF06573">
    <property type="entry name" value="Churchill"/>
    <property type="match status" value="1"/>
</dbReference>
<dbReference type="GO" id="GO:0045893">
    <property type="term" value="P:positive regulation of DNA-templated transcription"/>
    <property type="evidence" value="ECO:0007669"/>
    <property type="project" value="InterPro"/>
</dbReference>
<comment type="caution">
    <text evidence="2">The sequence shown here is derived from an EMBL/GenBank/DDBJ whole genome shotgun (WGS) entry which is preliminary data.</text>
</comment>
<dbReference type="Gene3D" id="2.60.40.4240">
    <property type="entry name" value="Transcription activator, Churchill"/>
    <property type="match status" value="1"/>
</dbReference>
<sequence>MPSISQREEVSTEDEEQGGDFEQQIEYTHTCSICGHEICKHSYSFEVESDPSTQRCVQKYTMECMLCGCGSDEKVIDEGYPTAAPQIADAALPGELSNGVSHRNDEEEPRSYTAVSNSQLLAGLASTPTPAQNDLIAEVRRRESAVNQEEDGSEDW</sequence>
<feature type="compositionally biased region" description="Basic and acidic residues" evidence="1">
    <location>
        <begin position="1"/>
        <end position="10"/>
    </location>
</feature>
<proteinExistence type="predicted"/>
<gene>
    <name evidence="2" type="ORF">CYMTET_49000</name>
</gene>
<feature type="region of interest" description="Disordered" evidence="1">
    <location>
        <begin position="95"/>
        <end position="115"/>
    </location>
</feature>
<protein>
    <submittedName>
        <fullName evidence="2">Uncharacterized protein</fullName>
    </submittedName>
</protein>
<dbReference type="InterPro" id="IPR038543">
    <property type="entry name" value="Churchill_sf"/>
</dbReference>
<name>A0AAE0BR13_9CHLO</name>
<dbReference type="InterPro" id="IPR009508">
    <property type="entry name" value="Transcrpt_activator_Churchill"/>
</dbReference>
<keyword evidence="3" id="KW-1185">Reference proteome</keyword>
<dbReference type="GO" id="GO:0008270">
    <property type="term" value="F:zinc ion binding"/>
    <property type="evidence" value="ECO:0007669"/>
    <property type="project" value="InterPro"/>
</dbReference>